<evidence type="ECO:0000256" key="4">
    <source>
        <dbReference type="ARBA" id="ARBA00022448"/>
    </source>
</evidence>
<feature type="transmembrane region" description="Helical" evidence="21">
    <location>
        <begin position="922"/>
        <end position="941"/>
    </location>
</feature>
<feature type="binding site" evidence="19">
    <location>
        <position position="594"/>
    </location>
    <ligand>
        <name>ATP</name>
        <dbReference type="ChEBI" id="CHEBI:30616"/>
    </ligand>
</feature>
<feature type="transmembrane region" description="Helical" evidence="21">
    <location>
        <begin position="334"/>
        <end position="353"/>
    </location>
</feature>
<dbReference type="eggNOG" id="KOG0210">
    <property type="taxonomic scope" value="Eukaryota"/>
</dbReference>
<dbReference type="SUPFAM" id="SSF56784">
    <property type="entry name" value="HAD-like"/>
    <property type="match status" value="1"/>
</dbReference>
<keyword evidence="12" id="KW-0915">Sodium</keyword>
<comment type="cofactor">
    <cofactor evidence="1 20">
        <name>Mg(2+)</name>
        <dbReference type="ChEBI" id="CHEBI:18420"/>
    </cofactor>
</comment>
<dbReference type="GO" id="GO:0000287">
    <property type="term" value="F:magnesium ion binding"/>
    <property type="evidence" value="ECO:0007669"/>
    <property type="project" value="UniProtKB-UniRule"/>
</dbReference>
<dbReference type="SUPFAM" id="SSF81665">
    <property type="entry name" value="Calcium ATPase, transmembrane domain M"/>
    <property type="match status" value="1"/>
</dbReference>
<feature type="transmembrane region" description="Helical" evidence="21">
    <location>
        <begin position="947"/>
        <end position="967"/>
    </location>
</feature>
<evidence type="ECO:0000256" key="5">
    <source>
        <dbReference type="ARBA" id="ARBA00022692"/>
    </source>
</evidence>
<dbReference type="InterPro" id="IPR059000">
    <property type="entry name" value="ATPase_P-type_domA"/>
</dbReference>
<dbReference type="Gene3D" id="3.40.50.1000">
    <property type="entry name" value="HAD superfamily/HAD-like"/>
    <property type="match status" value="1"/>
</dbReference>
<dbReference type="OMA" id="XVYFIAT"/>
<dbReference type="SFLD" id="SFLDG00002">
    <property type="entry name" value="C1.7:_P-type_atpase_like"/>
    <property type="match status" value="1"/>
</dbReference>
<keyword evidence="14 21" id="KW-0472">Membrane</keyword>
<dbReference type="HOGENOM" id="CLU_000846_3_1_1"/>
<dbReference type="GO" id="GO:0140326">
    <property type="term" value="F:ATPase-coupled intramembrane lipid transporter activity"/>
    <property type="evidence" value="ECO:0007669"/>
    <property type="project" value="UniProtKB-EC"/>
</dbReference>
<dbReference type="PRINTS" id="PR00119">
    <property type="entry name" value="CATATPASE"/>
</dbReference>
<comment type="similarity">
    <text evidence="3 21">Belongs to the cation transport ATPase (P-type) (TC 3.A.3) family. Type IV subfamily.</text>
</comment>
<dbReference type="GO" id="GO:0008554">
    <property type="term" value="F:P-type sodium transporter activity"/>
    <property type="evidence" value="ECO:0007669"/>
    <property type="project" value="UniProtKB-EC"/>
</dbReference>
<feature type="domain" description="P-type ATPase A" evidence="22">
    <location>
        <begin position="136"/>
        <end position="283"/>
    </location>
</feature>
<organism evidence="25 26">
    <name type="scientific">Tetrahymena thermophila (strain SB210)</name>
    <dbReference type="NCBI Taxonomy" id="312017"/>
    <lineage>
        <taxon>Eukaryota</taxon>
        <taxon>Sar</taxon>
        <taxon>Alveolata</taxon>
        <taxon>Ciliophora</taxon>
        <taxon>Intramacronucleata</taxon>
        <taxon>Oligohymenophorea</taxon>
        <taxon>Hymenostomatida</taxon>
        <taxon>Tetrahymenina</taxon>
        <taxon>Tetrahymenidae</taxon>
        <taxon>Tetrahymena</taxon>
    </lineage>
</organism>
<feature type="binding site" evidence="19">
    <location>
        <position position="763"/>
    </location>
    <ligand>
        <name>ATP</name>
        <dbReference type="ChEBI" id="CHEBI:30616"/>
    </ligand>
</feature>
<dbReference type="GeneID" id="7845138"/>
<dbReference type="GO" id="GO:0006890">
    <property type="term" value="P:retrograde vesicle-mediated transport, Golgi to endoplasmic reticulum"/>
    <property type="evidence" value="ECO:0007669"/>
    <property type="project" value="TreeGrafter"/>
</dbReference>
<evidence type="ECO:0000256" key="11">
    <source>
        <dbReference type="ARBA" id="ARBA00022989"/>
    </source>
</evidence>
<evidence type="ECO:0000256" key="15">
    <source>
        <dbReference type="ARBA" id="ARBA00023201"/>
    </source>
</evidence>
<dbReference type="InterPro" id="IPR032631">
    <property type="entry name" value="P-type_ATPase_N"/>
</dbReference>
<evidence type="ECO:0000256" key="21">
    <source>
        <dbReference type="RuleBase" id="RU362033"/>
    </source>
</evidence>
<evidence type="ECO:0000259" key="23">
    <source>
        <dbReference type="Pfam" id="PF16209"/>
    </source>
</evidence>
<evidence type="ECO:0000256" key="20">
    <source>
        <dbReference type="PIRSR" id="PIRSR606539-3"/>
    </source>
</evidence>
<feature type="binding site" evidence="19">
    <location>
        <position position="757"/>
    </location>
    <ligand>
        <name>ATP</name>
        <dbReference type="ChEBI" id="CHEBI:30616"/>
    </ligand>
</feature>
<evidence type="ECO:0000256" key="17">
    <source>
        <dbReference type="ARBA" id="ARBA00049499"/>
    </source>
</evidence>
<evidence type="ECO:0000256" key="2">
    <source>
        <dbReference type="ARBA" id="ARBA00004127"/>
    </source>
</evidence>
<keyword evidence="5 21" id="KW-0812">Transmembrane</keyword>
<keyword evidence="15" id="KW-0739">Sodium transport</keyword>
<comment type="catalytic activity">
    <reaction evidence="16 21">
        <text>ATP + H2O + phospholipidSide 1 = ADP + phosphate + phospholipidSide 2.</text>
        <dbReference type="EC" id="7.6.2.1"/>
    </reaction>
</comment>
<feature type="binding site" evidence="19">
    <location>
        <position position="563"/>
    </location>
    <ligand>
        <name>ATP</name>
        <dbReference type="ChEBI" id="CHEBI:30616"/>
    </ligand>
</feature>
<dbReference type="InterPro" id="IPR023299">
    <property type="entry name" value="ATPase_P-typ_cyto_dom_N"/>
</dbReference>
<dbReference type="InterPro" id="IPR008250">
    <property type="entry name" value="ATPase_P-typ_transduc_dom_A_sf"/>
</dbReference>
<dbReference type="STRING" id="312017.I7LU33"/>
<dbReference type="InParanoid" id="I7LU33"/>
<keyword evidence="7 19" id="KW-0547">Nucleotide-binding</keyword>
<dbReference type="SFLD" id="SFLDF00027">
    <property type="entry name" value="p-type_atpase"/>
    <property type="match status" value="1"/>
</dbReference>
<dbReference type="GO" id="GO:0006897">
    <property type="term" value="P:endocytosis"/>
    <property type="evidence" value="ECO:0007669"/>
    <property type="project" value="TreeGrafter"/>
</dbReference>
<dbReference type="EMBL" id="GG662821">
    <property type="protein sequence ID" value="EAR89329.1"/>
    <property type="molecule type" value="Genomic_DNA"/>
</dbReference>
<dbReference type="OrthoDB" id="377733at2759"/>
<feature type="transmembrane region" description="Helical" evidence="21">
    <location>
        <begin position="872"/>
        <end position="892"/>
    </location>
</feature>
<keyword evidence="11 21" id="KW-1133">Transmembrane helix</keyword>
<evidence type="ECO:0000256" key="1">
    <source>
        <dbReference type="ARBA" id="ARBA00001946"/>
    </source>
</evidence>
<dbReference type="Pfam" id="PF16209">
    <property type="entry name" value="PhoLip_ATPase_N"/>
    <property type="match status" value="1"/>
</dbReference>
<dbReference type="NCBIfam" id="TIGR01652">
    <property type="entry name" value="ATPase-Plipid"/>
    <property type="match status" value="1"/>
</dbReference>
<proteinExistence type="inferred from homology"/>
<feature type="binding site" evidence="19">
    <location>
        <position position="678"/>
    </location>
    <ligand>
        <name>ATP</name>
        <dbReference type="ChEBI" id="CHEBI:30616"/>
    </ligand>
</feature>
<dbReference type="Pfam" id="PF16212">
    <property type="entry name" value="PhoLip_ATPase_C"/>
    <property type="match status" value="1"/>
</dbReference>
<dbReference type="Gene3D" id="2.70.150.10">
    <property type="entry name" value="Calcium-transporting ATPase, cytoplasmic transduction domain A"/>
    <property type="match status" value="1"/>
</dbReference>
<feature type="active site" description="4-aspartylphosphate intermediate" evidence="18">
    <location>
        <position position="393"/>
    </location>
</feature>
<feature type="binding site" evidence="19">
    <location>
        <position position="539"/>
    </location>
    <ligand>
        <name>ATP</name>
        <dbReference type="ChEBI" id="CHEBI:30616"/>
    </ligand>
</feature>
<evidence type="ECO:0000256" key="9">
    <source>
        <dbReference type="ARBA" id="ARBA00022842"/>
    </source>
</evidence>
<feature type="binding site" evidence="20">
    <location>
        <position position="395"/>
    </location>
    <ligand>
        <name>Mg(2+)</name>
        <dbReference type="ChEBI" id="CHEBI:18420"/>
    </ligand>
</feature>
<dbReference type="InterPro" id="IPR018303">
    <property type="entry name" value="ATPase_P-typ_P_site"/>
</dbReference>
<evidence type="ECO:0000256" key="10">
    <source>
        <dbReference type="ARBA" id="ARBA00022967"/>
    </source>
</evidence>
<dbReference type="SFLD" id="SFLDS00003">
    <property type="entry name" value="Haloacid_Dehalogenase"/>
    <property type="match status" value="1"/>
</dbReference>
<dbReference type="PANTHER" id="PTHR24092">
    <property type="entry name" value="PROBABLE PHOSPHOLIPID-TRANSPORTING ATPASE"/>
    <property type="match status" value="1"/>
</dbReference>
<dbReference type="NCBIfam" id="TIGR01494">
    <property type="entry name" value="ATPase_P-type"/>
    <property type="match status" value="2"/>
</dbReference>
<dbReference type="PANTHER" id="PTHR24092:SF5">
    <property type="entry name" value="PHOSPHOLIPID-TRANSPORTING ATPASE"/>
    <property type="match status" value="1"/>
</dbReference>
<dbReference type="Proteomes" id="UP000009168">
    <property type="component" value="Unassembled WGS sequence"/>
</dbReference>
<comment type="catalytic activity">
    <reaction evidence="17">
        <text>Na(+)(in) + ATP + H2O = Na(+)(out) + ADP + phosphate + H(+)</text>
        <dbReference type="Rhea" id="RHEA:14633"/>
        <dbReference type="ChEBI" id="CHEBI:15377"/>
        <dbReference type="ChEBI" id="CHEBI:15378"/>
        <dbReference type="ChEBI" id="CHEBI:29101"/>
        <dbReference type="ChEBI" id="CHEBI:30616"/>
        <dbReference type="ChEBI" id="CHEBI:43474"/>
        <dbReference type="ChEBI" id="CHEBI:456216"/>
        <dbReference type="EC" id="7.2.2.3"/>
    </reaction>
    <physiologicalReaction direction="left-to-right" evidence="17">
        <dbReference type="Rhea" id="RHEA:14634"/>
    </physiologicalReaction>
</comment>
<feature type="binding site" evidence="19">
    <location>
        <position position="394"/>
    </location>
    <ligand>
        <name>ATP</name>
        <dbReference type="ChEBI" id="CHEBI:30616"/>
    </ligand>
</feature>
<feature type="binding site" evidence="19">
    <location>
        <position position="497"/>
    </location>
    <ligand>
        <name>ATP</name>
        <dbReference type="ChEBI" id="CHEBI:30616"/>
    </ligand>
</feature>
<evidence type="ECO:0000259" key="24">
    <source>
        <dbReference type="Pfam" id="PF16212"/>
    </source>
</evidence>
<dbReference type="Pfam" id="PF13246">
    <property type="entry name" value="Cation_ATPase"/>
    <property type="match status" value="1"/>
</dbReference>
<feature type="binding site" evidence="19">
    <location>
        <position position="787"/>
    </location>
    <ligand>
        <name>ATP</name>
        <dbReference type="ChEBI" id="CHEBI:30616"/>
    </ligand>
</feature>
<dbReference type="GO" id="GO:0016887">
    <property type="term" value="F:ATP hydrolysis activity"/>
    <property type="evidence" value="ECO:0007669"/>
    <property type="project" value="InterPro"/>
</dbReference>
<dbReference type="AlphaFoldDB" id="I7LU33"/>
<feature type="binding site" evidence="19">
    <location>
        <position position="677"/>
    </location>
    <ligand>
        <name>ATP</name>
        <dbReference type="ChEBI" id="CHEBI:30616"/>
    </ligand>
</feature>
<dbReference type="PROSITE" id="PS00154">
    <property type="entry name" value="ATPASE_E1_E2"/>
    <property type="match status" value="1"/>
</dbReference>
<feature type="binding site" evidence="20">
    <location>
        <position position="393"/>
    </location>
    <ligand>
        <name>Mg(2+)</name>
        <dbReference type="ChEBI" id="CHEBI:18420"/>
    </ligand>
</feature>
<keyword evidence="8 19" id="KW-0067">ATP-binding</keyword>
<feature type="binding site" evidence="19">
    <location>
        <position position="786"/>
    </location>
    <ligand>
        <name>ATP</name>
        <dbReference type="ChEBI" id="CHEBI:30616"/>
    </ligand>
</feature>
<dbReference type="FunFam" id="3.40.1110.10:FF:000180">
    <property type="entry name" value="Phospholipid-transporting ATPase"/>
    <property type="match status" value="1"/>
</dbReference>
<name>I7LU33_TETTS</name>
<dbReference type="GO" id="GO:0005886">
    <property type="term" value="C:plasma membrane"/>
    <property type="evidence" value="ECO:0007669"/>
    <property type="project" value="TreeGrafter"/>
</dbReference>
<dbReference type="KEGG" id="tet:TTHERM_00372460"/>
<evidence type="ECO:0000256" key="16">
    <source>
        <dbReference type="ARBA" id="ARBA00034036"/>
    </source>
</evidence>
<dbReference type="GO" id="GO:0005802">
    <property type="term" value="C:trans-Golgi network"/>
    <property type="evidence" value="ECO:0007669"/>
    <property type="project" value="TreeGrafter"/>
</dbReference>
<keyword evidence="9 20" id="KW-0460">Magnesium</keyword>
<keyword evidence="13" id="KW-0445">Lipid transport</keyword>
<accession>I7LU33</accession>
<evidence type="ECO:0000256" key="3">
    <source>
        <dbReference type="ARBA" id="ARBA00008109"/>
    </source>
</evidence>
<evidence type="ECO:0000313" key="25">
    <source>
        <dbReference type="EMBL" id="EAR89329.1"/>
    </source>
</evidence>
<evidence type="ECO:0000313" key="26">
    <source>
        <dbReference type="Proteomes" id="UP000009168"/>
    </source>
</evidence>
<dbReference type="FunFam" id="3.40.50.1000:FF:000009">
    <property type="entry name" value="Phospholipid-transporting ATPase"/>
    <property type="match status" value="1"/>
</dbReference>
<sequence length="1077" mass="123233">MNQLQNRKDSENSDLDEPLIKKQPAAPAQTVPNPAEEHLLIYMDGRISPETYSPNVINNQKYTVQNFIPKVLYNQFKYFFNLFFLLIALSQFIPQFKVGFLFSYVAPLVMVLTFTMCNEAYDDYKRYIRDTEQNTQKYNVRRDGSSYEINASELKPGDLVEVRANQRVPADLVLICTSEEDGTVFIRTDQLDGETDWKLRKSIKYTQKRKNYDLQKLNGCVRADIPRIDIYKFFGLFKSTDTDSENKDEYREPLSLENTLWANTYVAAGEVVGLVVYTGKDTRSVMNTRESRYKFGLVDYELNGLTKTCFGLMCLLAFMIILAKGFGPNWFIQYFRFVLLLSSIIPISLRVNLDAAKIIFSYKINNDPQIPGTITRNSQIPEELGRVQYILSDKTGTLTQNDMIFRKLCLESTLFTDKNLKKLSNIVKKQCYVVNGPCSDVAEKVKADQQSGNRRRMYRRDRELVVRDIITALAVCHNVTPVIDQGQKVYQASSPDEVALVKIAEDLKMELVKRDQSKIVIKNAKGDEETFLVLANFPFTSESKRMGIILRHQSTNRVIFYLKGADSIMKSRVPEVQRGFLLDECENLAREGLRTLVITQKYLTEEEYQEWSRKYQEAQSNDNFGNREEKIREVVDQLELNMEFLGITGVEDKLQEDVATTISSLRRGGINVWMLTGDKVETATCIAISTGLKSITEDIFIIRDVEDEMILTQKLNEYGKKNAVLVIDGVSLQTALTHREKLFFEVATSAPSVVCCRCSPTQKAVVTDGIKNHTNKITLAIGDGGNDVGMIQSAHVGIGIVGKEGKQAALASDYSILKFKYLAKLLLFHGRLNYKRTAVMSQFVIHRGTIISIMQTIFNCIFYFVPIPLYNGFLMLGYTTVYTLLPVFCLLLDQDVNPKAALEYPELYKTLQSGRDLNLKTFLMWVFKSIYQGMIIMALAFTLFDNSYFHIVTITFSTLVLCEILNVHSELNRITWMTVLFTIGTIAFYVLSVYFINEYLDMKAINIDFAINIVIISAICWLPFWAVKKYYSMVQPDDYQTIMKLVRKQEAEEKIFGENVNDEMRPLEDFGPAKDQS</sequence>
<feature type="transmembrane region" description="Helical" evidence="21">
    <location>
        <begin position="1009"/>
        <end position="1027"/>
    </location>
</feature>
<protein>
    <recommendedName>
        <fullName evidence="21">Phospholipid-transporting ATPase</fullName>
        <ecNumber evidence="21">7.6.2.1</ecNumber>
    </recommendedName>
</protein>
<keyword evidence="4" id="KW-0813">Transport</keyword>
<evidence type="ECO:0000256" key="13">
    <source>
        <dbReference type="ARBA" id="ARBA00023055"/>
    </source>
</evidence>
<evidence type="ECO:0000256" key="6">
    <source>
        <dbReference type="ARBA" id="ARBA00022723"/>
    </source>
</evidence>
<dbReference type="InterPro" id="IPR023298">
    <property type="entry name" value="ATPase_P-typ_TM_dom_sf"/>
</dbReference>
<keyword evidence="6 20" id="KW-0479">Metal-binding</keyword>
<feature type="transmembrane region" description="Helical" evidence="21">
    <location>
        <begin position="974"/>
        <end position="997"/>
    </location>
</feature>
<comment type="subcellular location">
    <subcellularLocation>
        <location evidence="2">Endomembrane system</location>
        <topology evidence="2">Multi-pass membrane protein</topology>
    </subcellularLocation>
    <subcellularLocation>
        <location evidence="21">Membrane</location>
        <topology evidence="21">Multi-pass membrane protein</topology>
    </subcellularLocation>
</comment>
<keyword evidence="26" id="KW-1185">Reference proteome</keyword>
<dbReference type="InterPro" id="IPR036412">
    <property type="entry name" value="HAD-like_sf"/>
</dbReference>
<gene>
    <name evidence="25" type="ORF">TTHERM_00372460</name>
</gene>
<dbReference type="InterPro" id="IPR032630">
    <property type="entry name" value="P_typ_ATPase_c"/>
</dbReference>
<reference evidence="26" key="1">
    <citation type="journal article" date="2006" name="PLoS Biol.">
        <title>Macronuclear genome sequence of the ciliate Tetrahymena thermophila, a model eukaryote.</title>
        <authorList>
            <person name="Eisen J.A."/>
            <person name="Coyne R.S."/>
            <person name="Wu M."/>
            <person name="Wu D."/>
            <person name="Thiagarajan M."/>
            <person name="Wortman J.R."/>
            <person name="Badger J.H."/>
            <person name="Ren Q."/>
            <person name="Amedeo P."/>
            <person name="Jones K.M."/>
            <person name="Tallon L.J."/>
            <person name="Delcher A.L."/>
            <person name="Salzberg S.L."/>
            <person name="Silva J.C."/>
            <person name="Haas B.J."/>
            <person name="Majoros W.H."/>
            <person name="Farzad M."/>
            <person name="Carlton J.M."/>
            <person name="Smith R.K. Jr."/>
            <person name="Garg J."/>
            <person name="Pearlman R.E."/>
            <person name="Karrer K.M."/>
            <person name="Sun L."/>
            <person name="Manning G."/>
            <person name="Elde N.C."/>
            <person name="Turkewitz A.P."/>
            <person name="Asai D.J."/>
            <person name="Wilkes D.E."/>
            <person name="Wang Y."/>
            <person name="Cai H."/>
            <person name="Collins K."/>
            <person name="Stewart B.A."/>
            <person name="Lee S.R."/>
            <person name="Wilamowska K."/>
            <person name="Weinberg Z."/>
            <person name="Ruzzo W.L."/>
            <person name="Wloga D."/>
            <person name="Gaertig J."/>
            <person name="Frankel J."/>
            <person name="Tsao C.-C."/>
            <person name="Gorovsky M.A."/>
            <person name="Keeling P.J."/>
            <person name="Waller R.F."/>
            <person name="Patron N.J."/>
            <person name="Cherry J.M."/>
            <person name="Stover N.A."/>
            <person name="Krieger C.J."/>
            <person name="del Toro C."/>
            <person name="Ryder H.F."/>
            <person name="Williamson S.C."/>
            <person name="Barbeau R.A."/>
            <person name="Hamilton E.P."/>
            <person name="Orias E."/>
        </authorList>
    </citation>
    <scope>NUCLEOTIDE SEQUENCE [LARGE SCALE GENOMIC DNA]</scope>
    <source>
        <strain evidence="26">SB210</strain>
    </source>
</reference>
<feature type="binding site" evidence="20">
    <location>
        <position position="787"/>
    </location>
    <ligand>
        <name>Mg(2+)</name>
        <dbReference type="ChEBI" id="CHEBI:18420"/>
    </ligand>
</feature>
<evidence type="ECO:0000256" key="14">
    <source>
        <dbReference type="ARBA" id="ARBA00023136"/>
    </source>
</evidence>
<dbReference type="InterPro" id="IPR006539">
    <property type="entry name" value="P-type_ATPase_IV"/>
</dbReference>
<dbReference type="InterPro" id="IPR023214">
    <property type="entry name" value="HAD_sf"/>
</dbReference>
<feature type="transmembrane region" description="Helical" evidence="21">
    <location>
        <begin position="302"/>
        <end position="322"/>
    </location>
</feature>
<feature type="transmembrane region" description="Helical" evidence="21">
    <location>
        <begin position="100"/>
        <end position="121"/>
    </location>
</feature>
<dbReference type="Gene3D" id="3.40.1110.10">
    <property type="entry name" value="Calcium-transporting ATPase, cytoplasmic domain N"/>
    <property type="match status" value="1"/>
</dbReference>
<dbReference type="GO" id="GO:0005524">
    <property type="term" value="F:ATP binding"/>
    <property type="evidence" value="ECO:0007669"/>
    <property type="project" value="UniProtKB-UniRule"/>
</dbReference>
<keyword evidence="15" id="KW-0406">Ion transport</keyword>
<dbReference type="Pfam" id="PF00122">
    <property type="entry name" value="E1-E2_ATPase"/>
    <property type="match status" value="1"/>
</dbReference>
<feature type="binding site" evidence="19">
    <location>
        <position position="395"/>
    </location>
    <ligand>
        <name>ATP</name>
        <dbReference type="ChEBI" id="CHEBI:30616"/>
    </ligand>
</feature>
<evidence type="ECO:0000256" key="19">
    <source>
        <dbReference type="PIRSR" id="PIRSR606539-2"/>
    </source>
</evidence>
<dbReference type="GO" id="GO:0005768">
    <property type="term" value="C:endosome"/>
    <property type="evidence" value="ECO:0007669"/>
    <property type="project" value="TreeGrafter"/>
</dbReference>
<feature type="binding site" evidence="20">
    <location>
        <position position="783"/>
    </location>
    <ligand>
        <name>Mg(2+)</name>
        <dbReference type="ChEBI" id="CHEBI:18420"/>
    </ligand>
</feature>
<evidence type="ECO:0000256" key="7">
    <source>
        <dbReference type="ARBA" id="ARBA00022741"/>
    </source>
</evidence>
<evidence type="ECO:0000256" key="12">
    <source>
        <dbReference type="ARBA" id="ARBA00023053"/>
    </source>
</evidence>
<feature type="domain" description="P-type ATPase C-terminal" evidence="24">
    <location>
        <begin position="809"/>
        <end position="1036"/>
    </location>
</feature>
<dbReference type="InterPro" id="IPR044492">
    <property type="entry name" value="P_typ_ATPase_HD_dom"/>
</dbReference>
<dbReference type="RefSeq" id="XP_001009574.1">
    <property type="nucleotide sequence ID" value="XM_001009574.3"/>
</dbReference>
<feature type="transmembrane region" description="Helical" evidence="21">
    <location>
        <begin position="78"/>
        <end position="94"/>
    </location>
</feature>
<dbReference type="SUPFAM" id="SSF81660">
    <property type="entry name" value="Metal cation-transporting ATPase, ATP-binding domain N"/>
    <property type="match status" value="1"/>
</dbReference>
<evidence type="ECO:0000256" key="8">
    <source>
        <dbReference type="ARBA" id="ARBA00022840"/>
    </source>
</evidence>
<dbReference type="FunCoup" id="I7LU33">
    <property type="interactions" value="105"/>
</dbReference>
<dbReference type="SUPFAM" id="SSF81653">
    <property type="entry name" value="Calcium ATPase, transduction domain A"/>
    <property type="match status" value="1"/>
</dbReference>
<evidence type="ECO:0000256" key="18">
    <source>
        <dbReference type="PIRSR" id="PIRSR606539-1"/>
    </source>
</evidence>
<feature type="binding site" evidence="19">
    <location>
        <position position="676"/>
    </location>
    <ligand>
        <name>ATP</name>
        <dbReference type="ChEBI" id="CHEBI:30616"/>
    </ligand>
</feature>
<evidence type="ECO:0000259" key="22">
    <source>
        <dbReference type="Pfam" id="PF00122"/>
    </source>
</evidence>
<keyword evidence="10 21" id="KW-1278">Translocase</keyword>
<feature type="binding site" evidence="19">
    <location>
        <position position="393"/>
    </location>
    <ligand>
        <name>ATP</name>
        <dbReference type="ChEBI" id="CHEBI:30616"/>
    </ligand>
</feature>
<feature type="transmembrane region" description="Helical" evidence="21">
    <location>
        <begin position="844"/>
        <end position="866"/>
    </location>
</feature>
<dbReference type="InterPro" id="IPR001757">
    <property type="entry name" value="P_typ_ATPase"/>
</dbReference>
<dbReference type="EC" id="7.6.2.1" evidence="21"/>
<dbReference type="FunFam" id="3.40.50.1000:FF:000001">
    <property type="entry name" value="Phospholipid-transporting ATPase IC"/>
    <property type="match status" value="1"/>
</dbReference>
<feature type="domain" description="P-type ATPase N-terminal" evidence="23">
    <location>
        <begin position="50"/>
        <end position="99"/>
    </location>
</feature>
<dbReference type="GO" id="GO:0045332">
    <property type="term" value="P:phospholipid translocation"/>
    <property type="evidence" value="ECO:0007669"/>
    <property type="project" value="TreeGrafter"/>
</dbReference>